<evidence type="ECO:0000313" key="4">
    <source>
        <dbReference type="Proteomes" id="UP000027337"/>
    </source>
</evidence>
<keyword evidence="1" id="KW-0378">Hydrolase</keyword>
<feature type="chain" id="PRO_5041035441" description="Histidine phosphatase family protein" evidence="2">
    <location>
        <begin position="22"/>
        <end position="201"/>
    </location>
</feature>
<protein>
    <recommendedName>
        <fullName evidence="5">Histidine phosphatase family protein</fullName>
    </recommendedName>
</protein>
<organism evidence="3 4">
    <name type="scientific">Sulfitobacter mediterraneus</name>
    <dbReference type="NCBI Taxonomy" id="83219"/>
    <lineage>
        <taxon>Bacteria</taxon>
        <taxon>Pseudomonadati</taxon>
        <taxon>Pseudomonadota</taxon>
        <taxon>Alphaproteobacteria</taxon>
        <taxon>Rhodobacterales</taxon>
        <taxon>Roseobacteraceae</taxon>
        <taxon>Sulfitobacter</taxon>
    </lineage>
</organism>
<dbReference type="Proteomes" id="UP000027337">
    <property type="component" value="Unassembled WGS sequence"/>
</dbReference>
<gene>
    <name evidence="3" type="ORF">PM02_03350</name>
</gene>
<evidence type="ECO:0000256" key="1">
    <source>
        <dbReference type="ARBA" id="ARBA00022801"/>
    </source>
</evidence>
<dbReference type="GeneID" id="72439078"/>
<keyword evidence="4" id="KW-1185">Reference proteome</keyword>
<dbReference type="EMBL" id="JEMU01000002">
    <property type="protein sequence ID" value="KAJ04491.1"/>
    <property type="molecule type" value="Genomic_DNA"/>
</dbReference>
<evidence type="ECO:0000256" key="2">
    <source>
        <dbReference type="SAM" id="SignalP"/>
    </source>
</evidence>
<dbReference type="Gene3D" id="3.40.50.1240">
    <property type="entry name" value="Phosphoglycerate mutase-like"/>
    <property type="match status" value="1"/>
</dbReference>
<dbReference type="PANTHER" id="PTHR20935">
    <property type="entry name" value="PHOSPHOGLYCERATE MUTASE-RELATED"/>
    <property type="match status" value="1"/>
</dbReference>
<sequence>MKSLTSGLLGICGLFAAPVAADELPSGALIAALQSGGHVIYLRHTSTESDYADQVTADPANCATQRVLSELGWAQARDIGKAVQALHIPVSEVISSDYCRAWQTADLAFGGYRKESALNFEPSEAYTDAQVSAMRDRVAPLITAPLPKAAGNRVIVGHDDPFEAVTGIYPEPQGVAYVLKPNGSGGFAVLGHIDPDAWPNS</sequence>
<keyword evidence="2" id="KW-0732">Signal</keyword>
<dbReference type="InterPro" id="IPR013078">
    <property type="entry name" value="His_Pase_superF_clade-1"/>
</dbReference>
<dbReference type="RefSeq" id="WP_051584010.1">
    <property type="nucleotide sequence ID" value="NZ_CP068998.1"/>
</dbReference>
<evidence type="ECO:0000313" key="3">
    <source>
        <dbReference type="EMBL" id="KAJ04491.1"/>
    </source>
</evidence>
<dbReference type="PANTHER" id="PTHR20935:SF1">
    <property type="entry name" value="SLL1549 PROTEIN"/>
    <property type="match status" value="1"/>
</dbReference>
<proteinExistence type="predicted"/>
<feature type="signal peptide" evidence="2">
    <location>
        <begin position="1"/>
        <end position="21"/>
    </location>
</feature>
<comment type="caution">
    <text evidence="3">The sequence shown here is derived from an EMBL/GenBank/DDBJ whole genome shotgun (WGS) entry which is preliminary data.</text>
</comment>
<accession>A0A061SRZ9</accession>
<dbReference type="CDD" id="cd07067">
    <property type="entry name" value="HP_PGM_like"/>
    <property type="match status" value="1"/>
</dbReference>
<dbReference type="GO" id="GO:0016787">
    <property type="term" value="F:hydrolase activity"/>
    <property type="evidence" value="ECO:0007669"/>
    <property type="project" value="UniProtKB-KW"/>
</dbReference>
<dbReference type="Pfam" id="PF00300">
    <property type="entry name" value="His_Phos_1"/>
    <property type="match status" value="1"/>
</dbReference>
<dbReference type="eggNOG" id="COG0406">
    <property type="taxonomic scope" value="Bacteria"/>
</dbReference>
<evidence type="ECO:0008006" key="5">
    <source>
        <dbReference type="Google" id="ProtNLM"/>
    </source>
</evidence>
<dbReference type="AlphaFoldDB" id="A0A061SRZ9"/>
<dbReference type="InterPro" id="IPR051021">
    <property type="entry name" value="Mito_Ser/Thr_phosphatase"/>
</dbReference>
<reference evidence="3 4" key="1">
    <citation type="journal article" date="2014" name="Genome Announc.">
        <title>Draft Genome Sequences of Two Isolates of the Roseobacter Group, Sulfitobacter sp. Strains 3SOLIMAR09 and 1FIGIMAR09, from Harbors of Mallorca Island (Mediterranean Sea).</title>
        <authorList>
            <person name="Mas-Llado M."/>
            <person name="Pina-Villalonga J.M."/>
            <person name="Brunet-Galmes I."/>
            <person name="Nogales B."/>
            <person name="Bosch R."/>
        </authorList>
    </citation>
    <scope>NUCLEOTIDE SEQUENCE [LARGE SCALE GENOMIC DNA]</scope>
    <source>
        <strain evidence="3 4">1FIGIMAR09</strain>
    </source>
</reference>
<dbReference type="InterPro" id="IPR029033">
    <property type="entry name" value="His_PPase_superfam"/>
</dbReference>
<dbReference type="SUPFAM" id="SSF53254">
    <property type="entry name" value="Phosphoglycerate mutase-like"/>
    <property type="match status" value="1"/>
</dbReference>
<name>A0A061SRZ9_9RHOB</name>
<dbReference type="NCBIfam" id="NF004841">
    <property type="entry name" value="PRK06193.1-1"/>
    <property type="match status" value="1"/>
</dbReference>